<accession>D9QRV2</accession>
<evidence type="ECO:0000256" key="1">
    <source>
        <dbReference type="ARBA" id="ARBA00012156"/>
    </source>
</evidence>
<dbReference type="GO" id="GO:0006508">
    <property type="term" value="P:proteolysis"/>
    <property type="evidence" value="ECO:0007669"/>
    <property type="project" value="UniProtKB-KW"/>
</dbReference>
<sequence length="316" mass="33861">MGLIMGIDTSNYTTSAALLNQKGELVTEARKLLEVNKGQRGLRQSEAVFKHVEQFPKVIKELGVKALEEQIYKIAVSTKPRPTDKSYMPVFRVGEGHAHSLAEVLGIPLKEVSHQAGHLQAGIWSAGGPQTREFLAVHISGGTTEIMRVASLDGSFEIERLGSASDLHAGQFIDRVGVELGLDFPAGPQLEKLAQKGEKGAVIIPSAVDRYDISFSGPNSAAMRAVADNKRPADIALAVQSCIAKALEKVLRLALDEQGLDQILIVGGVAANLYLRQRLKDKLEHPAVGGRLFFAAPEFSSDNAVGVAALGLRDAK</sequence>
<dbReference type="InterPro" id="IPR017861">
    <property type="entry name" value="KAE1/TsaD"/>
</dbReference>
<evidence type="ECO:0000256" key="4">
    <source>
        <dbReference type="ARBA" id="ARBA00022723"/>
    </source>
</evidence>
<comment type="catalytic activity">
    <reaction evidence="6">
        <text>L-threonylcarbamoyladenylate + adenosine(37) in tRNA = N(6)-L-threonylcarbamoyladenosine(37) in tRNA + AMP + H(+)</text>
        <dbReference type="Rhea" id="RHEA:37059"/>
        <dbReference type="Rhea" id="RHEA-COMP:10162"/>
        <dbReference type="Rhea" id="RHEA-COMP:10163"/>
        <dbReference type="ChEBI" id="CHEBI:15378"/>
        <dbReference type="ChEBI" id="CHEBI:73682"/>
        <dbReference type="ChEBI" id="CHEBI:74411"/>
        <dbReference type="ChEBI" id="CHEBI:74418"/>
        <dbReference type="ChEBI" id="CHEBI:456215"/>
        <dbReference type="EC" id="2.3.1.234"/>
    </reaction>
</comment>
<dbReference type="GO" id="GO:0005737">
    <property type="term" value="C:cytoplasm"/>
    <property type="evidence" value="ECO:0007669"/>
    <property type="project" value="TreeGrafter"/>
</dbReference>
<dbReference type="PANTHER" id="PTHR11735">
    <property type="entry name" value="TRNA N6-ADENOSINE THREONYLCARBAMOYLTRANSFERASE"/>
    <property type="match status" value="1"/>
</dbReference>
<dbReference type="GO" id="GO:0000408">
    <property type="term" value="C:EKC/KEOPS complex"/>
    <property type="evidence" value="ECO:0007669"/>
    <property type="project" value="TreeGrafter"/>
</dbReference>
<feature type="domain" description="Gcp-like" evidence="7">
    <location>
        <begin position="45"/>
        <end position="307"/>
    </location>
</feature>
<dbReference type="GO" id="GO:0046872">
    <property type="term" value="F:metal ion binding"/>
    <property type="evidence" value="ECO:0007669"/>
    <property type="project" value="UniProtKB-KW"/>
</dbReference>
<dbReference type="Gene3D" id="3.30.420.40">
    <property type="match status" value="2"/>
</dbReference>
<dbReference type="STRING" id="574087.Acear_1738"/>
<keyword evidence="8" id="KW-0645">Protease</keyword>
<name>D9QRV2_ACEAZ</name>
<dbReference type="GO" id="GO:0061711">
    <property type="term" value="F:tRNA N(6)-L-threonylcarbamoyladenine synthase activity"/>
    <property type="evidence" value="ECO:0007669"/>
    <property type="project" value="UniProtKB-EC"/>
</dbReference>
<evidence type="ECO:0000313" key="9">
    <source>
        <dbReference type="Proteomes" id="UP000001661"/>
    </source>
</evidence>
<organism evidence="8 9">
    <name type="scientific">Acetohalobium arabaticum (strain ATCC 49924 / DSM 5501 / Z-7288)</name>
    <dbReference type="NCBI Taxonomy" id="574087"/>
    <lineage>
        <taxon>Bacteria</taxon>
        <taxon>Bacillati</taxon>
        <taxon>Bacillota</taxon>
        <taxon>Clostridia</taxon>
        <taxon>Halanaerobiales</taxon>
        <taxon>Halobacteroidaceae</taxon>
        <taxon>Acetohalobium</taxon>
    </lineage>
</organism>
<dbReference type="HOGENOM" id="CLU_023208_3_0_9"/>
<dbReference type="Proteomes" id="UP000001661">
    <property type="component" value="Chromosome"/>
</dbReference>
<gene>
    <name evidence="8" type="ordered locus">Acear_1738</name>
</gene>
<dbReference type="OrthoDB" id="1675500at2"/>
<keyword evidence="5" id="KW-0012">Acyltransferase</keyword>
<dbReference type="Pfam" id="PF00814">
    <property type="entry name" value="TsaD"/>
    <property type="match status" value="1"/>
</dbReference>
<evidence type="ECO:0000256" key="2">
    <source>
        <dbReference type="ARBA" id="ARBA00022679"/>
    </source>
</evidence>
<dbReference type="InterPro" id="IPR000905">
    <property type="entry name" value="Gcp-like_dom"/>
</dbReference>
<dbReference type="EC" id="2.3.1.234" evidence="1"/>
<reference evidence="8 9" key="1">
    <citation type="journal article" date="2010" name="Stand. Genomic Sci.">
        <title>Complete genome sequence of Acetohalobium arabaticum type strain (Z-7288).</title>
        <authorList>
            <person name="Sikorski J."/>
            <person name="Lapidus A."/>
            <person name="Chertkov O."/>
            <person name="Lucas S."/>
            <person name="Copeland A."/>
            <person name="Glavina Del Rio T."/>
            <person name="Nolan M."/>
            <person name="Tice H."/>
            <person name="Cheng J.F."/>
            <person name="Han C."/>
            <person name="Brambilla E."/>
            <person name="Pitluck S."/>
            <person name="Liolios K."/>
            <person name="Ivanova N."/>
            <person name="Mavromatis K."/>
            <person name="Mikhailova N."/>
            <person name="Pati A."/>
            <person name="Bruce D."/>
            <person name="Detter C."/>
            <person name="Tapia R."/>
            <person name="Goodwin L."/>
            <person name="Chen A."/>
            <person name="Palaniappan K."/>
            <person name="Land M."/>
            <person name="Hauser L."/>
            <person name="Chang Y.J."/>
            <person name="Jeffries C.D."/>
            <person name="Rohde M."/>
            <person name="Goker M."/>
            <person name="Spring S."/>
            <person name="Woyke T."/>
            <person name="Bristow J."/>
            <person name="Eisen J.A."/>
            <person name="Markowitz V."/>
            <person name="Hugenholtz P."/>
            <person name="Kyrpides N.C."/>
            <person name="Klenk H.P."/>
        </authorList>
    </citation>
    <scope>NUCLEOTIDE SEQUENCE [LARGE SCALE GENOMIC DNA]</scope>
    <source>
        <strain evidence="9">ATCC 49924 / DSM 5501 / Z-7288</strain>
    </source>
</reference>
<dbReference type="RefSeq" id="WP_013278688.1">
    <property type="nucleotide sequence ID" value="NC_014378.1"/>
</dbReference>
<dbReference type="EMBL" id="CP002105">
    <property type="protein sequence ID" value="ADL13243.1"/>
    <property type="molecule type" value="Genomic_DNA"/>
</dbReference>
<evidence type="ECO:0000256" key="3">
    <source>
        <dbReference type="ARBA" id="ARBA00022694"/>
    </source>
</evidence>
<dbReference type="GO" id="GO:0008033">
    <property type="term" value="P:tRNA processing"/>
    <property type="evidence" value="ECO:0007669"/>
    <property type="project" value="UniProtKB-KW"/>
</dbReference>
<dbReference type="SUPFAM" id="SSF53067">
    <property type="entry name" value="Actin-like ATPase domain"/>
    <property type="match status" value="1"/>
</dbReference>
<evidence type="ECO:0000256" key="6">
    <source>
        <dbReference type="ARBA" id="ARBA00048117"/>
    </source>
</evidence>
<keyword evidence="3" id="KW-0819">tRNA processing</keyword>
<protein>
    <recommendedName>
        <fullName evidence="1">N(6)-L-threonylcarbamoyladenine synthase</fullName>
        <ecNumber evidence="1">2.3.1.234</ecNumber>
    </recommendedName>
</protein>
<proteinExistence type="predicted"/>
<dbReference type="GO" id="GO:0008233">
    <property type="term" value="F:peptidase activity"/>
    <property type="evidence" value="ECO:0007669"/>
    <property type="project" value="UniProtKB-KW"/>
</dbReference>
<dbReference type="eggNOG" id="COG0533">
    <property type="taxonomic scope" value="Bacteria"/>
</dbReference>
<dbReference type="PANTHER" id="PTHR11735:SF14">
    <property type="entry name" value="TRNA N6-ADENOSINE THREONYLCARBAMOYLTRANSFERASE"/>
    <property type="match status" value="1"/>
</dbReference>
<dbReference type="PRINTS" id="PR00789">
    <property type="entry name" value="OSIALOPTASE"/>
</dbReference>
<evidence type="ECO:0000259" key="7">
    <source>
        <dbReference type="Pfam" id="PF00814"/>
    </source>
</evidence>
<keyword evidence="2" id="KW-0808">Transferase</keyword>
<dbReference type="KEGG" id="aar:Acear_1738"/>
<dbReference type="InterPro" id="IPR043129">
    <property type="entry name" value="ATPase_NBD"/>
</dbReference>
<keyword evidence="8" id="KW-0378">Hydrolase</keyword>
<evidence type="ECO:0000256" key="5">
    <source>
        <dbReference type="ARBA" id="ARBA00023315"/>
    </source>
</evidence>
<keyword evidence="4" id="KW-0479">Metal-binding</keyword>
<keyword evidence="9" id="KW-1185">Reference proteome</keyword>
<evidence type="ECO:0000313" key="8">
    <source>
        <dbReference type="EMBL" id="ADL13243.1"/>
    </source>
</evidence>
<dbReference type="AlphaFoldDB" id="D9QRV2"/>